<protein>
    <submittedName>
        <fullName evidence="2">Uncharacterized protein</fullName>
    </submittedName>
</protein>
<keyword evidence="3" id="KW-1185">Reference proteome</keyword>
<organism evidence="2 3">
    <name type="scientific">Salix dunnii</name>
    <dbReference type="NCBI Taxonomy" id="1413687"/>
    <lineage>
        <taxon>Eukaryota</taxon>
        <taxon>Viridiplantae</taxon>
        <taxon>Streptophyta</taxon>
        <taxon>Embryophyta</taxon>
        <taxon>Tracheophyta</taxon>
        <taxon>Spermatophyta</taxon>
        <taxon>Magnoliopsida</taxon>
        <taxon>eudicotyledons</taxon>
        <taxon>Gunneridae</taxon>
        <taxon>Pentapetalae</taxon>
        <taxon>rosids</taxon>
        <taxon>fabids</taxon>
        <taxon>Malpighiales</taxon>
        <taxon>Salicaceae</taxon>
        <taxon>Saliceae</taxon>
        <taxon>Salix</taxon>
    </lineage>
</organism>
<comment type="caution">
    <text evidence="2">The sequence shown here is derived from an EMBL/GenBank/DDBJ whole genome shotgun (WGS) entry which is preliminary data.</text>
</comment>
<sequence length="269" mass="29489">MKEWPSAVRGRYDDVLPGSKGKASCHAPRKPRLNLGCSSSQLNPAIICFHGNVHGHSFCHYNVFRHSPLAFIDQFTLALTSDGIQSLAFDSSIDGSNFNCRFSCCFAVDAFEVEINSNINSNFLLAVGCSATTAIKLLFNYHQATVDFALVKLIRAIRIDFLHAEPKLHDLNVCFTSPQSASSSKEPLLLNPITPTPIQPSRADINTPPQSKTVRQLLFEDQTPLHSSTTDTAAEPPSVIPLLDPSPSTMSKEDDPPTKRHCTSKSHDD</sequence>
<reference evidence="2 3" key="1">
    <citation type="submission" date="2020-10" db="EMBL/GenBank/DDBJ databases">
        <title>Plant Genome Project.</title>
        <authorList>
            <person name="Zhang R.-G."/>
        </authorList>
    </citation>
    <scope>NUCLEOTIDE SEQUENCE [LARGE SCALE GENOMIC DNA]</scope>
    <source>
        <strain evidence="2">FAFU-HL-1</strain>
        <tissue evidence="2">Leaf</tissue>
    </source>
</reference>
<dbReference type="AlphaFoldDB" id="A0A835J346"/>
<feature type="compositionally biased region" description="Basic residues" evidence="1">
    <location>
        <begin position="259"/>
        <end position="269"/>
    </location>
</feature>
<evidence type="ECO:0000256" key="1">
    <source>
        <dbReference type="SAM" id="MobiDB-lite"/>
    </source>
</evidence>
<evidence type="ECO:0000313" key="2">
    <source>
        <dbReference type="EMBL" id="KAF9662608.1"/>
    </source>
</evidence>
<proteinExistence type="predicted"/>
<feature type="region of interest" description="Disordered" evidence="1">
    <location>
        <begin position="181"/>
        <end position="269"/>
    </location>
</feature>
<name>A0A835J346_9ROSI</name>
<gene>
    <name evidence="2" type="ORF">SADUNF_Sadunf18G0072000</name>
</gene>
<dbReference type="EMBL" id="JADGMS010000018">
    <property type="protein sequence ID" value="KAF9662608.1"/>
    <property type="molecule type" value="Genomic_DNA"/>
</dbReference>
<evidence type="ECO:0000313" key="3">
    <source>
        <dbReference type="Proteomes" id="UP000657918"/>
    </source>
</evidence>
<dbReference type="Proteomes" id="UP000657918">
    <property type="component" value="Unassembled WGS sequence"/>
</dbReference>
<accession>A0A835J346</accession>